<evidence type="ECO:0000313" key="2">
    <source>
        <dbReference type="EMBL" id="KKD01645.1"/>
    </source>
</evidence>
<organism evidence="2 3">
    <name type="scientific">Photobacterium halotolerans</name>
    <dbReference type="NCBI Taxonomy" id="265726"/>
    <lineage>
        <taxon>Bacteria</taxon>
        <taxon>Pseudomonadati</taxon>
        <taxon>Pseudomonadota</taxon>
        <taxon>Gammaproteobacteria</taxon>
        <taxon>Vibrionales</taxon>
        <taxon>Vibrionaceae</taxon>
        <taxon>Photobacterium</taxon>
    </lineage>
</organism>
<protein>
    <submittedName>
        <fullName evidence="2">Uncharacterized protein</fullName>
    </submittedName>
</protein>
<evidence type="ECO:0000256" key="1">
    <source>
        <dbReference type="SAM" id="SignalP"/>
    </source>
</evidence>
<name>A0A0F5VJI6_9GAMM</name>
<keyword evidence="3" id="KW-1185">Reference proteome</keyword>
<proteinExistence type="predicted"/>
<evidence type="ECO:0000313" key="3">
    <source>
        <dbReference type="Proteomes" id="UP000033633"/>
    </source>
</evidence>
<keyword evidence="1" id="KW-0732">Signal</keyword>
<comment type="caution">
    <text evidence="2">The sequence shown here is derived from an EMBL/GenBank/DDBJ whole genome shotgun (WGS) entry which is preliminary data.</text>
</comment>
<dbReference type="PATRIC" id="fig|265726.11.peg.496"/>
<dbReference type="OrthoDB" id="5816931at2"/>
<dbReference type="RefSeq" id="WP_046218974.1">
    <property type="nucleotide sequence ID" value="NZ_JWYV01000001.1"/>
</dbReference>
<gene>
    <name evidence="2" type="ORF">KY46_02290</name>
</gene>
<dbReference type="AlphaFoldDB" id="A0A0F5VJI6"/>
<reference evidence="2 3" key="1">
    <citation type="submission" date="2014-12" db="EMBL/GenBank/DDBJ databases">
        <title>Mercury Reductase activity and rhizosphere competence traits in the genome of root associated Photobacterium halotolerans MELD1.</title>
        <authorList>
            <person name="Mathew D.C."/>
            <person name="Huang C.-C."/>
        </authorList>
    </citation>
    <scope>NUCLEOTIDE SEQUENCE [LARGE SCALE GENOMIC DNA]</scope>
    <source>
        <strain evidence="2 3">MELD1</strain>
    </source>
</reference>
<sequence>MFQPYVAFTLIAMLTISTAKAQQLDYVDSVSTPGEGRLVTIDSYWLLAFSHTYDIRLPEHVSQGDDVMIEVKQDDRWQAEPFTVTAISIFQDLCRLHRQHPSQDGRFPSDAIYIQPCHSE</sequence>
<accession>A0A0F5VJI6</accession>
<feature type="signal peptide" evidence="1">
    <location>
        <begin position="1"/>
        <end position="21"/>
    </location>
</feature>
<dbReference type="Proteomes" id="UP000033633">
    <property type="component" value="Unassembled WGS sequence"/>
</dbReference>
<dbReference type="EMBL" id="JWYV01000001">
    <property type="protein sequence ID" value="KKD01645.1"/>
    <property type="molecule type" value="Genomic_DNA"/>
</dbReference>
<feature type="chain" id="PRO_5002496588" evidence="1">
    <location>
        <begin position="22"/>
        <end position="120"/>
    </location>
</feature>